<feature type="transmembrane region" description="Helical" evidence="1">
    <location>
        <begin position="249"/>
        <end position="269"/>
    </location>
</feature>
<dbReference type="EMBL" id="KV419438">
    <property type="protein sequence ID" value="KZS88312.1"/>
    <property type="molecule type" value="Genomic_DNA"/>
</dbReference>
<keyword evidence="1" id="KW-0812">Transmembrane</keyword>
<keyword evidence="1" id="KW-0472">Membrane</keyword>
<keyword evidence="1" id="KW-1133">Transmembrane helix</keyword>
<feature type="transmembrane region" description="Helical" evidence="1">
    <location>
        <begin position="58"/>
        <end position="81"/>
    </location>
</feature>
<evidence type="ECO:0000313" key="2">
    <source>
        <dbReference type="EMBL" id="KZS88312.1"/>
    </source>
</evidence>
<reference evidence="2 3" key="1">
    <citation type="journal article" date="2016" name="Mol. Biol. Evol.">
        <title>Comparative Genomics of Early-Diverging Mushroom-Forming Fungi Provides Insights into the Origins of Lignocellulose Decay Capabilities.</title>
        <authorList>
            <person name="Nagy L.G."/>
            <person name="Riley R."/>
            <person name="Tritt A."/>
            <person name="Adam C."/>
            <person name="Daum C."/>
            <person name="Floudas D."/>
            <person name="Sun H."/>
            <person name="Yadav J.S."/>
            <person name="Pangilinan J."/>
            <person name="Larsson K.H."/>
            <person name="Matsuura K."/>
            <person name="Barry K."/>
            <person name="Labutti K."/>
            <person name="Kuo R."/>
            <person name="Ohm R.A."/>
            <person name="Bhattacharya S.S."/>
            <person name="Shirouzu T."/>
            <person name="Yoshinaga Y."/>
            <person name="Martin F.M."/>
            <person name="Grigoriev I.V."/>
            <person name="Hibbett D.S."/>
        </authorList>
    </citation>
    <scope>NUCLEOTIDE SEQUENCE [LARGE SCALE GENOMIC DNA]</scope>
    <source>
        <strain evidence="2 3">HHB9708</strain>
    </source>
</reference>
<sequence>MSQLQLFIQSFFTYLPSFVPSFVGFLLVAPASLRYWLAVQQTPSCDDAPVSKVSRSDVALMGCVIAAVSLPLILLPILPLFGVFIPGLAIDIFCGIFIGSITFAVLLIAGAREFTSGTFAVHRDATGVPMPHAILEKWSKPKVGSAMLLAAGLTVLSLATGAHVVTLLVSLAGVYAWNNGSHFSKLNLRTILVAFLSILTFFTILLGCVFYFYCPGILLSDASDMIDSSYSTPAMTELANSRLLSWSSWMMPIYWSTFPGILITICYRFDFQNHLTAHPEDQTRVSNILESVPPISRLTGPGVVIPSEIQMPSFSKPYFISALTSWFVVNLAMIVILTGRQRVMPEVTFSAFAMFISIPAMCLSVVIMAIVRGQVRELLDYEEEWFLKEKHADYLDLVDAAEMASLLKEERKSTSEA</sequence>
<feature type="transmembrane region" description="Helical" evidence="1">
    <location>
        <begin position="12"/>
        <end position="38"/>
    </location>
</feature>
<dbReference type="Proteomes" id="UP000076722">
    <property type="component" value="Unassembled WGS sequence"/>
</dbReference>
<evidence type="ECO:0000313" key="3">
    <source>
        <dbReference type="Proteomes" id="UP000076722"/>
    </source>
</evidence>
<name>A0A164P357_9AGAM</name>
<feature type="transmembrane region" description="Helical" evidence="1">
    <location>
        <begin position="190"/>
        <end position="213"/>
    </location>
</feature>
<feature type="transmembrane region" description="Helical" evidence="1">
    <location>
        <begin position="146"/>
        <end position="178"/>
    </location>
</feature>
<feature type="transmembrane region" description="Helical" evidence="1">
    <location>
        <begin position="88"/>
        <end position="109"/>
    </location>
</feature>
<proteinExistence type="predicted"/>
<accession>A0A164P357</accession>
<feature type="transmembrane region" description="Helical" evidence="1">
    <location>
        <begin position="318"/>
        <end position="337"/>
    </location>
</feature>
<gene>
    <name evidence="2" type="ORF">SISNIDRAFT_552729</name>
</gene>
<keyword evidence="3" id="KW-1185">Reference proteome</keyword>
<protein>
    <submittedName>
        <fullName evidence="2">Uncharacterized protein</fullName>
    </submittedName>
</protein>
<dbReference type="AlphaFoldDB" id="A0A164P357"/>
<feature type="transmembrane region" description="Helical" evidence="1">
    <location>
        <begin position="349"/>
        <end position="371"/>
    </location>
</feature>
<evidence type="ECO:0000256" key="1">
    <source>
        <dbReference type="SAM" id="Phobius"/>
    </source>
</evidence>
<organism evidence="2 3">
    <name type="scientific">Sistotremastrum niveocremeum HHB9708</name>
    <dbReference type="NCBI Taxonomy" id="1314777"/>
    <lineage>
        <taxon>Eukaryota</taxon>
        <taxon>Fungi</taxon>
        <taxon>Dikarya</taxon>
        <taxon>Basidiomycota</taxon>
        <taxon>Agaricomycotina</taxon>
        <taxon>Agaricomycetes</taxon>
        <taxon>Sistotremastrales</taxon>
        <taxon>Sistotremastraceae</taxon>
        <taxon>Sertulicium</taxon>
        <taxon>Sertulicium niveocremeum</taxon>
    </lineage>
</organism>